<keyword evidence="3" id="KW-1185">Reference proteome</keyword>
<dbReference type="GeneID" id="18170457"/>
<dbReference type="HOGENOM" id="CLU_2096771_0_0_1"/>
<accession>G3JRB0</accession>
<name>G3JRB0_CORMM</name>
<reference evidence="2 3" key="1">
    <citation type="journal article" date="2011" name="Genome Biol.">
        <title>Genome sequence of the insect pathogenic fungus Cordyceps militaris, a valued traditional Chinese medicine.</title>
        <authorList>
            <person name="Zheng P."/>
            <person name="Xia Y."/>
            <person name="Xiao G."/>
            <person name="Xiong C."/>
            <person name="Hu X."/>
            <person name="Zhang S."/>
            <person name="Zheng H."/>
            <person name="Huang Y."/>
            <person name="Zhou Y."/>
            <person name="Wang S."/>
            <person name="Zhao G.P."/>
            <person name="Liu X."/>
            <person name="St Leger R.J."/>
            <person name="Wang C."/>
        </authorList>
    </citation>
    <scope>NUCLEOTIDE SEQUENCE [LARGE SCALE GENOMIC DNA]</scope>
    <source>
        <strain evidence="2 3">CM01</strain>
    </source>
</reference>
<dbReference type="KEGG" id="cmt:CCM_08450"/>
<feature type="region of interest" description="Disordered" evidence="1">
    <location>
        <begin position="26"/>
        <end position="76"/>
    </location>
</feature>
<dbReference type="AlphaFoldDB" id="G3JRB0"/>
<feature type="compositionally biased region" description="Basic and acidic residues" evidence="1">
    <location>
        <begin position="66"/>
        <end position="75"/>
    </location>
</feature>
<dbReference type="VEuPathDB" id="FungiDB:CCM_08450"/>
<dbReference type="EMBL" id="JH126405">
    <property type="protein sequence ID" value="EGX88406.1"/>
    <property type="molecule type" value="Genomic_DNA"/>
</dbReference>
<evidence type="ECO:0000256" key="1">
    <source>
        <dbReference type="SAM" id="MobiDB-lite"/>
    </source>
</evidence>
<sequence length="116" mass="12626">MALGAANSRPRRSVQAFRFRVANFHSSQQPGSWSEMAPVNSRQQHNTTHRPAADSPASAVGSAAQKDSKVRRTCRDNPATLELQTAACPIRIRPSVSRASRSGIRILPCYGVLTLE</sequence>
<proteinExistence type="predicted"/>
<dbReference type="InParanoid" id="G3JRB0"/>
<evidence type="ECO:0000313" key="3">
    <source>
        <dbReference type="Proteomes" id="UP000001610"/>
    </source>
</evidence>
<gene>
    <name evidence="2" type="ORF">CCM_08450</name>
</gene>
<dbReference type="RefSeq" id="XP_006673651.1">
    <property type="nucleotide sequence ID" value="XM_006673588.1"/>
</dbReference>
<dbReference type="Proteomes" id="UP000001610">
    <property type="component" value="Unassembled WGS sequence"/>
</dbReference>
<evidence type="ECO:0000313" key="2">
    <source>
        <dbReference type="EMBL" id="EGX88406.1"/>
    </source>
</evidence>
<organism evidence="2 3">
    <name type="scientific">Cordyceps militaris (strain CM01)</name>
    <name type="common">Caterpillar fungus</name>
    <dbReference type="NCBI Taxonomy" id="983644"/>
    <lineage>
        <taxon>Eukaryota</taxon>
        <taxon>Fungi</taxon>
        <taxon>Dikarya</taxon>
        <taxon>Ascomycota</taxon>
        <taxon>Pezizomycotina</taxon>
        <taxon>Sordariomycetes</taxon>
        <taxon>Hypocreomycetidae</taxon>
        <taxon>Hypocreales</taxon>
        <taxon>Cordycipitaceae</taxon>
        <taxon>Cordyceps</taxon>
    </lineage>
</organism>
<protein>
    <submittedName>
        <fullName evidence="2">Uncharacterized protein</fullName>
    </submittedName>
</protein>